<evidence type="ECO:0000313" key="1">
    <source>
        <dbReference type="EMBL" id="BCS86832.1"/>
    </source>
</evidence>
<keyword evidence="2" id="KW-1185">Reference proteome</keyword>
<dbReference type="EMBL" id="AP024485">
    <property type="protein sequence ID" value="BCS86832.1"/>
    <property type="molecule type" value="Genomic_DNA"/>
</dbReference>
<reference evidence="1" key="1">
    <citation type="journal article" date="2022" name="Arch. Microbiol.">
        <title>Pseudodesulfovibrio sediminis sp. nov., a mesophilic and neutrophilic sulfate-reducing bacterium isolated from sediment of a brackish lake.</title>
        <authorList>
            <person name="Takahashi A."/>
            <person name="Kojima H."/>
            <person name="Watanabe M."/>
            <person name="Fukui M."/>
        </authorList>
    </citation>
    <scope>NUCLEOTIDE SEQUENCE</scope>
    <source>
        <strain evidence="1">SF6</strain>
    </source>
</reference>
<proteinExistence type="predicted"/>
<sequence length="245" mass="28590">MGTILIPTQTLPPNSLGPEVTLVDFFHWNHVLEEWEGLLEKDLIQMVQSLELPAYRYKECRKRPDGKLVVKACLLQPYSIWRYRPIEEQEDSFIDPNIDSSPPQDYVIRRDFKDVFRASDVVFRSQDLAILEANHPDWKWPHVDPSDEEVLEEKKDRRPLVEVGSELVAGKTPDMVKIELRERYDEPIVAYVLHQHFSTKGSGRKISKARLGELMWPDEELSDSAFIKKFNQLLEQAEGYKVRIS</sequence>
<dbReference type="RefSeq" id="WP_229592463.1">
    <property type="nucleotide sequence ID" value="NZ_AP024485.1"/>
</dbReference>
<accession>A0ABM7P231</accession>
<gene>
    <name evidence="1" type="ORF">PSDVSF_00740</name>
</gene>
<dbReference type="Proteomes" id="UP001053296">
    <property type="component" value="Chromosome"/>
</dbReference>
<protein>
    <submittedName>
        <fullName evidence="1">Uncharacterized protein</fullName>
    </submittedName>
</protein>
<evidence type="ECO:0000313" key="2">
    <source>
        <dbReference type="Proteomes" id="UP001053296"/>
    </source>
</evidence>
<name>A0ABM7P231_9BACT</name>
<organism evidence="1 2">
    <name type="scientific">Pseudodesulfovibrio sediminis</name>
    <dbReference type="NCBI Taxonomy" id="2810563"/>
    <lineage>
        <taxon>Bacteria</taxon>
        <taxon>Pseudomonadati</taxon>
        <taxon>Thermodesulfobacteriota</taxon>
        <taxon>Desulfovibrionia</taxon>
        <taxon>Desulfovibrionales</taxon>
        <taxon>Desulfovibrionaceae</taxon>
    </lineage>
</organism>